<keyword evidence="1" id="KW-0472">Membrane</keyword>
<dbReference type="RefSeq" id="WP_092559147.1">
    <property type="nucleotide sequence ID" value="NZ_FOYZ01000002.1"/>
</dbReference>
<gene>
    <name evidence="2" type="ORF">SAMN05661086_00525</name>
</gene>
<keyword evidence="3" id="KW-1185">Reference proteome</keyword>
<accession>A0A1I6I811</accession>
<sequence length="105" mass="12396">MKKKDREVIHAFLMITQLGLTFITPIGLCSILGYYLDQWMKTGFWFIVMFFVGVLAGFRNAYHLTKGFYTKDLQREKEEQKYWDEFGKSQEVQQQGKVQEKGKKG</sequence>
<evidence type="ECO:0000313" key="3">
    <source>
        <dbReference type="Proteomes" id="UP000199659"/>
    </source>
</evidence>
<dbReference type="OrthoDB" id="2087782at2"/>
<keyword evidence="1" id="KW-1133">Transmembrane helix</keyword>
<dbReference type="STRING" id="37658.SAMN05661086_00525"/>
<keyword evidence="1" id="KW-0812">Transmembrane</keyword>
<dbReference type="AlphaFoldDB" id="A0A1I6I811"/>
<name>A0A1I6I811_9FIRM</name>
<dbReference type="InterPro" id="IPR032820">
    <property type="entry name" value="ATPase_put"/>
</dbReference>
<protein>
    <submittedName>
        <fullName evidence="2">Putative F0F1-ATPase subunit Ca2+/Mg2+ transporter</fullName>
    </submittedName>
</protein>
<reference evidence="2 3" key="1">
    <citation type="submission" date="2016-10" db="EMBL/GenBank/DDBJ databases">
        <authorList>
            <person name="de Groot N.N."/>
        </authorList>
    </citation>
    <scope>NUCLEOTIDE SEQUENCE [LARGE SCALE GENOMIC DNA]</scope>
    <source>
        <strain evidence="2 3">743A</strain>
    </source>
</reference>
<proteinExistence type="predicted"/>
<organism evidence="2 3">
    <name type="scientific">Anaeromicropila populeti</name>
    <dbReference type="NCBI Taxonomy" id="37658"/>
    <lineage>
        <taxon>Bacteria</taxon>
        <taxon>Bacillati</taxon>
        <taxon>Bacillota</taxon>
        <taxon>Clostridia</taxon>
        <taxon>Lachnospirales</taxon>
        <taxon>Lachnospiraceae</taxon>
        <taxon>Anaeromicropila</taxon>
    </lineage>
</organism>
<dbReference type="Proteomes" id="UP000199659">
    <property type="component" value="Unassembled WGS sequence"/>
</dbReference>
<evidence type="ECO:0000256" key="1">
    <source>
        <dbReference type="SAM" id="Phobius"/>
    </source>
</evidence>
<dbReference type="Pfam" id="PF09527">
    <property type="entry name" value="ATPase_gene1"/>
    <property type="match status" value="1"/>
</dbReference>
<dbReference type="EMBL" id="FOYZ01000002">
    <property type="protein sequence ID" value="SFR62799.1"/>
    <property type="molecule type" value="Genomic_DNA"/>
</dbReference>
<evidence type="ECO:0000313" key="2">
    <source>
        <dbReference type="EMBL" id="SFR62799.1"/>
    </source>
</evidence>
<feature type="transmembrane region" description="Helical" evidence="1">
    <location>
        <begin position="42"/>
        <end position="62"/>
    </location>
</feature>
<feature type="transmembrane region" description="Helical" evidence="1">
    <location>
        <begin position="12"/>
        <end position="36"/>
    </location>
</feature>